<dbReference type="InterPro" id="IPR006530">
    <property type="entry name" value="YD"/>
</dbReference>
<feature type="domain" description="DUF6443" evidence="2">
    <location>
        <begin position="236"/>
        <end position="360"/>
    </location>
</feature>
<dbReference type="AlphaFoldDB" id="A0A1K1RVR6"/>
<feature type="compositionally biased region" description="Basic and acidic residues" evidence="1">
    <location>
        <begin position="177"/>
        <end position="189"/>
    </location>
</feature>
<feature type="region of interest" description="Disordered" evidence="1">
    <location>
        <begin position="170"/>
        <end position="189"/>
    </location>
</feature>
<dbReference type="InterPro" id="IPR045619">
    <property type="entry name" value="DUF6443"/>
</dbReference>
<organism evidence="3 4">
    <name type="scientific">Sinomicrobium oceani</name>
    <dbReference type="NCBI Taxonomy" id="1150368"/>
    <lineage>
        <taxon>Bacteria</taxon>
        <taxon>Pseudomonadati</taxon>
        <taxon>Bacteroidota</taxon>
        <taxon>Flavobacteriia</taxon>
        <taxon>Flavobacteriales</taxon>
        <taxon>Flavobacteriaceae</taxon>
        <taxon>Sinomicrobium</taxon>
    </lineage>
</organism>
<dbReference type="NCBIfam" id="TIGR01643">
    <property type="entry name" value="YD_repeat_2x"/>
    <property type="match status" value="1"/>
</dbReference>
<dbReference type="Proteomes" id="UP000182248">
    <property type="component" value="Unassembled WGS sequence"/>
</dbReference>
<gene>
    <name evidence="3" type="ORF">SAMN02927921_04097</name>
</gene>
<protein>
    <submittedName>
        <fullName evidence="3">YD repeat-containing protein</fullName>
    </submittedName>
</protein>
<dbReference type="STRING" id="1150368.SAMN02927921_04097"/>
<dbReference type="EMBL" id="FPJE01000037">
    <property type="protein sequence ID" value="SFW76240.1"/>
    <property type="molecule type" value="Genomic_DNA"/>
</dbReference>
<name>A0A1K1RVR6_9FLAO</name>
<reference evidence="3 4" key="1">
    <citation type="submission" date="2016-11" db="EMBL/GenBank/DDBJ databases">
        <authorList>
            <person name="Jaros S."/>
            <person name="Januszkiewicz K."/>
            <person name="Wedrychowicz H."/>
        </authorList>
    </citation>
    <scope>NUCLEOTIDE SEQUENCE [LARGE SCALE GENOMIC DNA]</scope>
    <source>
        <strain evidence="3 4">CGMCC 1.12145</strain>
    </source>
</reference>
<dbReference type="OrthoDB" id="1380840at2"/>
<proteinExistence type="predicted"/>
<evidence type="ECO:0000256" key="1">
    <source>
        <dbReference type="SAM" id="MobiDB-lite"/>
    </source>
</evidence>
<dbReference type="Pfam" id="PF20041">
    <property type="entry name" value="DUF6443"/>
    <property type="match status" value="1"/>
</dbReference>
<accession>A0A1K1RVR6</accession>
<keyword evidence="4" id="KW-1185">Reference proteome</keyword>
<evidence type="ECO:0000259" key="2">
    <source>
        <dbReference type="Pfam" id="PF20041"/>
    </source>
</evidence>
<evidence type="ECO:0000313" key="3">
    <source>
        <dbReference type="EMBL" id="SFW76240.1"/>
    </source>
</evidence>
<dbReference type="Gene3D" id="2.180.10.10">
    <property type="entry name" value="RHS repeat-associated core"/>
    <property type="match status" value="1"/>
</dbReference>
<sequence length="411" mass="45974">MKSIYIISILCMLSTCKGYLYGQKDLIKKCQDVVSLREREVIFEAKGGSQNLTILRPGTSCINANITVYNALPEWIEINIVRSTSMEIVCKSNSSIVKRNFTVQFSVNGKLAQATLSVVQEQKILAEFYPVNDGDGYGDMYATPHLETLPNPDWVENNEDCDDSNEAINPETIGCTDQDRNGLGDPNDTKKGCFRPNSYILNNDDKCPFASGPLDNNGCPVDYENISYSDENYLFTRTYQKAMTTADGIEESGDVQESIVYYDGLGRPKQGVAIRQSPGMQDIVTHIGYDAFGRQDKEYLPFVPDPAPDSYGSFRSGDVAGSTQAYYQSKYPADFTGLTVSQVNAYAQKQLEASSAAMVTTYTYDPLVGVTSITDPRGVTMRYSYDDFNRLEFIRDETNSLLEQFRYHYKD</sequence>
<evidence type="ECO:0000313" key="4">
    <source>
        <dbReference type="Proteomes" id="UP000182248"/>
    </source>
</evidence>